<comment type="caution">
    <text evidence="2">The sequence shown here is derived from an EMBL/GenBank/DDBJ whole genome shotgun (WGS) entry which is preliminary data.</text>
</comment>
<evidence type="ECO:0000313" key="2">
    <source>
        <dbReference type="EMBL" id="OXA51312.1"/>
    </source>
</evidence>
<feature type="domain" description="F-box" evidence="1">
    <location>
        <begin position="40"/>
        <end position="74"/>
    </location>
</feature>
<gene>
    <name evidence="2" type="ORF">Fcan01_14102</name>
</gene>
<accession>A0A226E0Q7</accession>
<dbReference type="Gene3D" id="1.20.1280.50">
    <property type="match status" value="1"/>
</dbReference>
<sequence>MIEGCFDVFDSPPSTTTTKISPTTSSSDCNVTATPSQTTISMLPDEILALIFHKVAVPSRNSIRQTCQLWQNVMDCLVGSMIRIGTFSQFDPLYCSAGIEDPPGDSITIPKYHSPSILAKIGVSQNSPPSPSPLPHFKSPNLVAELHLFGRLSPPHFAHFLHELSPSLRVLSFAFVTLQYVRPSQLQNLALPHLKVLLVRSGLEHRDEQVTLFPGPTSADELIETWDLRCILDNLLVLSHNHFPNLTCARFDLIYGAAEGFAITKAQLSFLQSHADTIETFTLEYSILLNGEDDELGLLHAPEDDPELTEMVVNSLQGRLVGLRRLRILPLTFPSLPFTNVWKRLVQEQVSLADFAVMGVCYDLDFLRELVDTNYTTLTTLCIWEIRLFDDQSNTVVQLDCRVFNKCTNLKKLALRGWTVTLQVVGIVNLDQLPVSLEHVDLRDMAIRTSDVRILSLEMGGLEILELHFVGNKREMGMDVGTLRSIIEERRLREVRIFKSLNGRINPDGIFNGDGVYPEQIVEMPGGFIAFEMGPNGYYVNSSTALLL</sequence>
<evidence type="ECO:0000313" key="3">
    <source>
        <dbReference type="Proteomes" id="UP000198287"/>
    </source>
</evidence>
<proteinExistence type="predicted"/>
<dbReference type="Pfam" id="PF00646">
    <property type="entry name" value="F-box"/>
    <property type="match status" value="1"/>
</dbReference>
<reference evidence="2 3" key="1">
    <citation type="submission" date="2015-12" db="EMBL/GenBank/DDBJ databases">
        <title>The genome of Folsomia candida.</title>
        <authorList>
            <person name="Faddeeva A."/>
            <person name="Derks M.F."/>
            <person name="Anvar Y."/>
            <person name="Smit S."/>
            <person name="Van Straalen N."/>
            <person name="Roelofs D."/>
        </authorList>
    </citation>
    <scope>NUCLEOTIDE SEQUENCE [LARGE SCALE GENOMIC DNA]</scope>
    <source>
        <strain evidence="2 3">VU population</strain>
        <tissue evidence="2">Whole body</tissue>
    </source>
</reference>
<dbReference type="SUPFAM" id="SSF81383">
    <property type="entry name" value="F-box domain"/>
    <property type="match status" value="1"/>
</dbReference>
<keyword evidence="3" id="KW-1185">Reference proteome</keyword>
<dbReference type="AlphaFoldDB" id="A0A226E0Q7"/>
<evidence type="ECO:0000259" key="1">
    <source>
        <dbReference type="Pfam" id="PF00646"/>
    </source>
</evidence>
<protein>
    <recommendedName>
        <fullName evidence="1">F-box domain-containing protein</fullName>
    </recommendedName>
</protein>
<dbReference type="EMBL" id="LNIX01000008">
    <property type="protein sequence ID" value="OXA51312.1"/>
    <property type="molecule type" value="Genomic_DNA"/>
</dbReference>
<dbReference type="InterPro" id="IPR036047">
    <property type="entry name" value="F-box-like_dom_sf"/>
</dbReference>
<dbReference type="Gene3D" id="3.80.10.10">
    <property type="entry name" value="Ribonuclease Inhibitor"/>
    <property type="match status" value="1"/>
</dbReference>
<organism evidence="2 3">
    <name type="scientific">Folsomia candida</name>
    <name type="common">Springtail</name>
    <dbReference type="NCBI Taxonomy" id="158441"/>
    <lineage>
        <taxon>Eukaryota</taxon>
        <taxon>Metazoa</taxon>
        <taxon>Ecdysozoa</taxon>
        <taxon>Arthropoda</taxon>
        <taxon>Hexapoda</taxon>
        <taxon>Collembola</taxon>
        <taxon>Entomobryomorpha</taxon>
        <taxon>Isotomoidea</taxon>
        <taxon>Isotomidae</taxon>
        <taxon>Proisotominae</taxon>
        <taxon>Folsomia</taxon>
    </lineage>
</organism>
<dbReference type="CDD" id="cd09917">
    <property type="entry name" value="F-box_SF"/>
    <property type="match status" value="1"/>
</dbReference>
<dbReference type="InterPro" id="IPR001810">
    <property type="entry name" value="F-box_dom"/>
</dbReference>
<name>A0A226E0Q7_FOLCA</name>
<dbReference type="InterPro" id="IPR032675">
    <property type="entry name" value="LRR_dom_sf"/>
</dbReference>
<dbReference type="SUPFAM" id="SSF52047">
    <property type="entry name" value="RNI-like"/>
    <property type="match status" value="1"/>
</dbReference>
<dbReference type="Proteomes" id="UP000198287">
    <property type="component" value="Unassembled WGS sequence"/>
</dbReference>